<dbReference type="EMBL" id="JBEPLO010000011">
    <property type="protein sequence ID" value="MET3558092.1"/>
    <property type="molecule type" value="Genomic_DNA"/>
</dbReference>
<evidence type="ECO:0000259" key="2">
    <source>
        <dbReference type="Pfam" id="PF09992"/>
    </source>
</evidence>
<evidence type="ECO:0000313" key="4">
    <source>
        <dbReference type="Proteomes" id="UP001549122"/>
    </source>
</evidence>
<dbReference type="InterPro" id="IPR014565">
    <property type="entry name" value="EpsL_firmicutes"/>
</dbReference>
<accession>A0ABV2FHQ5</accession>
<protein>
    <submittedName>
        <fullName evidence="3">Exopolysaccharide biosynthesis protein</fullName>
    </submittedName>
</protein>
<dbReference type="Pfam" id="PF09992">
    <property type="entry name" value="NAGPA"/>
    <property type="match status" value="1"/>
</dbReference>
<organism evidence="3 4">
    <name type="scientific">Streptococcus rupicaprae</name>
    <dbReference type="NCBI Taxonomy" id="759619"/>
    <lineage>
        <taxon>Bacteria</taxon>
        <taxon>Bacillati</taxon>
        <taxon>Bacillota</taxon>
        <taxon>Bacilli</taxon>
        <taxon>Lactobacillales</taxon>
        <taxon>Streptococcaceae</taxon>
        <taxon>Streptococcus</taxon>
    </lineage>
</organism>
<name>A0ABV2FHQ5_9STRE</name>
<dbReference type="PANTHER" id="PTHR40446">
    <property type="entry name" value="N-ACETYLGLUCOSAMINE-1-PHOSPHODIESTER ALPHA-N-ACETYLGLUCOSAMINIDASE"/>
    <property type="match status" value="1"/>
</dbReference>
<dbReference type="PANTHER" id="PTHR40446:SF2">
    <property type="entry name" value="N-ACETYLGLUCOSAMINE-1-PHOSPHODIESTER ALPHA-N-ACETYLGLUCOSAMINIDASE"/>
    <property type="match status" value="1"/>
</dbReference>
<evidence type="ECO:0000256" key="1">
    <source>
        <dbReference type="SAM" id="SignalP"/>
    </source>
</evidence>
<reference evidence="3 4" key="1">
    <citation type="submission" date="2024-06" db="EMBL/GenBank/DDBJ databases">
        <title>Genomic Encyclopedia of Type Strains, Phase IV (KMG-IV): sequencing the most valuable type-strain genomes for metagenomic binning, comparative biology and taxonomic classification.</title>
        <authorList>
            <person name="Goeker M."/>
        </authorList>
    </citation>
    <scope>NUCLEOTIDE SEQUENCE [LARGE SCALE GENOMIC DNA]</scope>
    <source>
        <strain evidence="3 4">DSM 28303</strain>
    </source>
</reference>
<feature type="domain" description="Phosphodiester glycosidase" evidence="2">
    <location>
        <begin position="131"/>
        <end position="313"/>
    </location>
</feature>
<dbReference type="InterPro" id="IPR018711">
    <property type="entry name" value="NAGPA"/>
</dbReference>
<feature type="chain" id="PRO_5045217279" evidence="1">
    <location>
        <begin position="23"/>
        <end position="316"/>
    </location>
</feature>
<keyword evidence="1" id="KW-0732">Signal</keyword>
<proteinExistence type="predicted"/>
<gene>
    <name evidence="3" type="ORF">ABID29_001207</name>
</gene>
<dbReference type="Proteomes" id="UP001549122">
    <property type="component" value="Unassembled WGS sequence"/>
</dbReference>
<feature type="signal peptide" evidence="1">
    <location>
        <begin position="1"/>
        <end position="22"/>
    </location>
</feature>
<sequence>MKNIKKYGYVILFSSMLLTANAYTLLKTFVLPTAVATVADTVQAQTSQSSATTATNLSSSAITTGEITSTDTSYQDDNVSISIETLRQNDTTIYVADVTISDPSLLKTALAQDTYGTNITATTSSTAASKNAIFAVNGDYYGANQTGYVIKNGVLYRETARSTDYEDLVQYADGTLGVVSEAETTAQALLDSGVVNTFTFGPTLIEDGEITVSTSDEVGRAMADNPRTAIGIIEEEDGSLHYIFVVSDGRSEESTGLSLYELAQIMDSYGVDLAYNLDGGGSSTMYFNGQVINNPTTNGTTIKERAVSDIVYIGYT</sequence>
<dbReference type="PIRSF" id="PIRSF031512">
    <property type="entry name" value="EpsL"/>
    <property type="match status" value="1"/>
</dbReference>
<comment type="caution">
    <text evidence="3">The sequence shown here is derived from an EMBL/GenBank/DDBJ whole genome shotgun (WGS) entry which is preliminary data.</text>
</comment>
<dbReference type="RefSeq" id="WP_354365112.1">
    <property type="nucleotide sequence ID" value="NZ_JBEPLO010000011.1"/>
</dbReference>
<evidence type="ECO:0000313" key="3">
    <source>
        <dbReference type="EMBL" id="MET3558092.1"/>
    </source>
</evidence>
<keyword evidence="4" id="KW-1185">Reference proteome</keyword>